<dbReference type="InterPro" id="IPR003509">
    <property type="entry name" value="UPF0102_YraN-like"/>
</dbReference>
<comment type="similarity">
    <text evidence="1 2">Belongs to the UPF0102 family.</text>
</comment>
<evidence type="ECO:0000256" key="1">
    <source>
        <dbReference type="ARBA" id="ARBA00006738"/>
    </source>
</evidence>
<evidence type="ECO:0000256" key="3">
    <source>
        <dbReference type="SAM" id="MobiDB-lite"/>
    </source>
</evidence>
<dbReference type="Proteomes" id="UP001238603">
    <property type="component" value="Unassembled WGS sequence"/>
</dbReference>
<comment type="caution">
    <text evidence="4">The sequence shown here is derived from an EMBL/GenBank/DDBJ whole genome shotgun (WGS) entry which is preliminary data.</text>
</comment>
<dbReference type="PANTHER" id="PTHR34039">
    <property type="entry name" value="UPF0102 PROTEIN YRAN"/>
    <property type="match status" value="1"/>
</dbReference>
<dbReference type="CDD" id="cd20736">
    <property type="entry name" value="PoNe_Nuclease"/>
    <property type="match status" value="1"/>
</dbReference>
<name>A0ABT7LIF9_9BURK</name>
<dbReference type="InterPro" id="IPR011856">
    <property type="entry name" value="tRNA_endonuc-like_dom_sf"/>
</dbReference>
<dbReference type="NCBIfam" id="NF009150">
    <property type="entry name" value="PRK12497.1-3"/>
    <property type="match status" value="1"/>
</dbReference>
<dbReference type="NCBIfam" id="TIGR00252">
    <property type="entry name" value="YraN family protein"/>
    <property type="match status" value="1"/>
</dbReference>
<accession>A0ABT7LIF9</accession>
<dbReference type="Gene3D" id="3.40.1350.10">
    <property type="match status" value="1"/>
</dbReference>
<evidence type="ECO:0000256" key="2">
    <source>
        <dbReference type="HAMAP-Rule" id="MF_00048"/>
    </source>
</evidence>
<keyword evidence="5" id="KW-1185">Reference proteome</keyword>
<dbReference type="Pfam" id="PF02021">
    <property type="entry name" value="UPF0102"/>
    <property type="match status" value="1"/>
</dbReference>
<reference evidence="4 5" key="1">
    <citation type="submission" date="2023-06" db="EMBL/GenBank/DDBJ databases">
        <title>Pelomonas sp. APW6 16S ribosomal RNA gene genome sequencing and assembly.</title>
        <authorList>
            <person name="Woo H."/>
        </authorList>
    </citation>
    <scope>NUCLEOTIDE SEQUENCE [LARGE SCALE GENOMIC DNA]</scope>
    <source>
        <strain evidence="4 5">APW6</strain>
    </source>
</reference>
<gene>
    <name evidence="4" type="ORF">QRD43_11985</name>
</gene>
<feature type="region of interest" description="Disordered" evidence="3">
    <location>
        <begin position="1"/>
        <end position="30"/>
    </location>
</feature>
<dbReference type="EMBL" id="JASVDS010000003">
    <property type="protein sequence ID" value="MDL5032624.1"/>
    <property type="molecule type" value="Genomic_DNA"/>
</dbReference>
<protein>
    <recommendedName>
        <fullName evidence="2">UPF0102 protein QRD43_11985</fullName>
    </recommendedName>
</protein>
<dbReference type="RefSeq" id="WP_285982716.1">
    <property type="nucleotide sequence ID" value="NZ_JASVDS010000003.1"/>
</dbReference>
<evidence type="ECO:0000313" key="5">
    <source>
        <dbReference type="Proteomes" id="UP001238603"/>
    </source>
</evidence>
<sequence length="143" mass="15711">MFKWSAFKSGPPRSGVGESRQARGAEAEQQALRHLQAQGMRLLERNYRVARGPHAQGGEIDLIVQATDGCVIFVEVRARRSSAHGGAAASIGQRKQRRVLLAAQHYLLRFRQPPPCRFDVIAIDGDELHWLPGAFDAQATNAG</sequence>
<evidence type="ECO:0000313" key="4">
    <source>
        <dbReference type="EMBL" id="MDL5032624.1"/>
    </source>
</evidence>
<dbReference type="HAMAP" id="MF_00048">
    <property type="entry name" value="UPF0102"/>
    <property type="match status" value="1"/>
</dbReference>
<dbReference type="PANTHER" id="PTHR34039:SF1">
    <property type="entry name" value="UPF0102 PROTEIN YRAN"/>
    <property type="match status" value="1"/>
</dbReference>
<organism evidence="4 5">
    <name type="scientific">Roseateles subflavus</name>
    <dbReference type="NCBI Taxonomy" id="3053353"/>
    <lineage>
        <taxon>Bacteria</taxon>
        <taxon>Pseudomonadati</taxon>
        <taxon>Pseudomonadota</taxon>
        <taxon>Betaproteobacteria</taxon>
        <taxon>Burkholderiales</taxon>
        <taxon>Sphaerotilaceae</taxon>
        <taxon>Roseateles</taxon>
    </lineage>
</organism>
<proteinExistence type="inferred from homology"/>
<dbReference type="SUPFAM" id="SSF52980">
    <property type="entry name" value="Restriction endonuclease-like"/>
    <property type="match status" value="1"/>
</dbReference>
<dbReference type="InterPro" id="IPR011335">
    <property type="entry name" value="Restrct_endonuc-II-like"/>
</dbReference>